<evidence type="ECO:0000256" key="2">
    <source>
        <dbReference type="ARBA" id="ARBA00023125"/>
    </source>
</evidence>
<name>A0A645A8D2_9ZZZZ</name>
<dbReference type="InterPro" id="IPR003602">
    <property type="entry name" value="Topo_IA_DNA-bd_dom"/>
</dbReference>
<evidence type="ECO:0000313" key="5">
    <source>
        <dbReference type="EMBL" id="MPM49327.1"/>
    </source>
</evidence>
<dbReference type="PROSITE" id="PS52039">
    <property type="entry name" value="TOPO_IA_2"/>
    <property type="match status" value="1"/>
</dbReference>
<dbReference type="Gene3D" id="1.10.460.10">
    <property type="entry name" value="Topoisomerase I, domain 2"/>
    <property type="match status" value="1"/>
</dbReference>
<keyword evidence="1" id="KW-0799">Topoisomerase</keyword>
<dbReference type="InterPro" id="IPR000380">
    <property type="entry name" value="Topo_IA"/>
</dbReference>
<gene>
    <name evidence="5" type="primary">topB_25</name>
    <name evidence="5" type="ORF">SDC9_96056</name>
</gene>
<dbReference type="GO" id="GO:0043597">
    <property type="term" value="C:cytoplasmic replication fork"/>
    <property type="evidence" value="ECO:0007669"/>
    <property type="project" value="TreeGrafter"/>
</dbReference>
<protein>
    <submittedName>
        <fullName evidence="5">DNA topoisomerase 3</fullName>
        <ecNumber evidence="5">5.6.2.2</ecNumber>
    </submittedName>
</protein>
<evidence type="ECO:0000259" key="4">
    <source>
        <dbReference type="PROSITE" id="PS52039"/>
    </source>
</evidence>
<dbReference type="GO" id="GO:0006310">
    <property type="term" value="P:DNA recombination"/>
    <property type="evidence" value="ECO:0007669"/>
    <property type="project" value="TreeGrafter"/>
</dbReference>
<dbReference type="GO" id="GO:0006281">
    <property type="term" value="P:DNA repair"/>
    <property type="evidence" value="ECO:0007669"/>
    <property type="project" value="TreeGrafter"/>
</dbReference>
<dbReference type="InterPro" id="IPR013824">
    <property type="entry name" value="Topo_IA_cen_sub1"/>
</dbReference>
<dbReference type="InterPro" id="IPR025589">
    <property type="entry name" value="Toprim_C_rpt"/>
</dbReference>
<dbReference type="EC" id="5.6.2.2" evidence="5"/>
<dbReference type="GO" id="GO:0003917">
    <property type="term" value="F:DNA topoisomerase type I (single strand cut, ATP-independent) activity"/>
    <property type="evidence" value="ECO:0007669"/>
    <property type="project" value="InterPro"/>
</dbReference>
<dbReference type="Pfam" id="PF13342">
    <property type="entry name" value="Toprim_Crpt"/>
    <property type="match status" value="1"/>
</dbReference>
<dbReference type="AlphaFoldDB" id="A0A645A8D2"/>
<dbReference type="Pfam" id="PF01131">
    <property type="entry name" value="Topoisom_bac"/>
    <property type="match status" value="1"/>
</dbReference>
<evidence type="ECO:0000256" key="3">
    <source>
        <dbReference type="ARBA" id="ARBA00023235"/>
    </source>
</evidence>
<dbReference type="GO" id="GO:0003918">
    <property type="term" value="F:DNA topoisomerase type II (double strand cut, ATP-hydrolyzing) activity"/>
    <property type="evidence" value="ECO:0007669"/>
    <property type="project" value="UniProtKB-EC"/>
</dbReference>
<dbReference type="InterPro" id="IPR013826">
    <property type="entry name" value="Topo_IA_cen_sub3"/>
</dbReference>
<sequence length="489" mass="55747">MVCYRYLEHTNFVSVPYWQIQTEHELEGINFKMLSEAKYTDKAEAQEVQNRIRRRKMKIIEVEVKNVQEDPPLLYDLTTLQKDANIKLNLTASETLEIAQSLYEKKFITYPRTGSRYIGEDVWEEIPVLLEVLLAYPQFKEYAKALKMSNLNKRSVNSLKVTDHHALLITDNTASGLSAREDVIYNLIASRMLESLSDPCEKEVVHIIGNVSEQKFTAHSTDIVKAGWRAVRGFFDSEIPEESVESIPYLEEGNKLEIESVKLLEKKTKPKPLFTEATLLSAMEHAGKEIENEEERNAIKESGIGTPATRATIIETLFARDYMERKKKSLIPTPKGLKVYGIVKDKRIADVSMTGMWENALSKIESGEMMADTFNKSIVVHTTQITGELLSLDLPEEKVKILDCPKCKQYSVRIFDKVAKCTDEKCDFLLFRNFCGKLLSEDDVKAILSKGKSPLIKGMKSRAKKEFDAYIVLKEDGSTGFEFPVKKKK</sequence>
<dbReference type="Gene3D" id="2.70.20.10">
    <property type="entry name" value="Topoisomerase I, domain 3"/>
    <property type="match status" value="1"/>
</dbReference>
<keyword evidence="3 5" id="KW-0413">Isomerase</keyword>
<dbReference type="SMART" id="SM00437">
    <property type="entry name" value="TOP1Ac"/>
    <property type="match status" value="1"/>
</dbReference>
<evidence type="ECO:0000256" key="1">
    <source>
        <dbReference type="ARBA" id="ARBA00023029"/>
    </source>
</evidence>
<dbReference type="PRINTS" id="PR00417">
    <property type="entry name" value="PRTPISMRASEI"/>
</dbReference>
<organism evidence="5">
    <name type="scientific">bioreactor metagenome</name>
    <dbReference type="NCBI Taxonomy" id="1076179"/>
    <lineage>
        <taxon>unclassified sequences</taxon>
        <taxon>metagenomes</taxon>
        <taxon>ecological metagenomes</taxon>
    </lineage>
</organism>
<feature type="domain" description="Topo IA-type catalytic" evidence="4">
    <location>
        <begin position="1"/>
        <end position="386"/>
    </location>
</feature>
<dbReference type="InterPro" id="IPR023405">
    <property type="entry name" value="Topo_IA_core_domain"/>
</dbReference>
<comment type="caution">
    <text evidence="5">The sequence shown here is derived from an EMBL/GenBank/DDBJ whole genome shotgun (WGS) entry which is preliminary data.</text>
</comment>
<keyword evidence="2" id="KW-0238">DNA-binding</keyword>
<dbReference type="InterPro" id="IPR013825">
    <property type="entry name" value="Topo_IA_cen_sub2"/>
</dbReference>
<reference evidence="5" key="1">
    <citation type="submission" date="2019-08" db="EMBL/GenBank/DDBJ databases">
        <authorList>
            <person name="Kucharzyk K."/>
            <person name="Murdoch R.W."/>
            <person name="Higgins S."/>
            <person name="Loffler F."/>
        </authorList>
    </citation>
    <scope>NUCLEOTIDE SEQUENCE</scope>
</reference>
<dbReference type="EMBL" id="VSSQ01012479">
    <property type="protein sequence ID" value="MPM49327.1"/>
    <property type="molecule type" value="Genomic_DNA"/>
</dbReference>
<dbReference type="PANTHER" id="PTHR11390">
    <property type="entry name" value="PROKARYOTIC DNA TOPOISOMERASE"/>
    <property type="match status" value="1"/>
</dbReference>
<dbReference type="PANTHER" id="PTHR11390:SF21">
    <property type="entry name" value="DNA TOPOISOMERASE 3-ALPHA"/>
    <property type="match status" value="1"/>
</dbReference>
<accession>A0A645A8D2</accession>
<dbReference type="GO" id="GO:0003677">
    <property type="term" value="F:DNA binding"/>
    <property type="evidence" value="ECO:0007669"/>
    <property type="project" value="UniProtKB-KW"/>
</dbReference>
<dbReference type="GO" id="GO:0006265">
    <property type="term" value="P:DNA topological change"/>
    <property type="evidence" value="ECO:0007669"/>
    <property type="project" value="InterPro"/>
</dbReference>
<dbReference type="Gene3D" id="1.10.290.10">
    <property type="entry name" value="Topoisomerase I, domain 4"/>
    <property type="match status" value="1"/>
</dbReference>
<dbReference type="InterPro" id="IPR013497">
    <property type="entry name" value="Topo_IA_cen"/>
</dbReference>
<proteinExistence type="predicted"/>
<dbReference type="SUPFAM" id="SSF56712">
    <property type="entry name" value="Prokaryotic type I DNA topoisomerase"/>
    <property type="match status" value="1"/>
</dbReference>